<dbReference type="SMART" id="SM00388">
    <property type="entry name" value="HisKA"/>
    <property type="match status" value="1"/>
</dbReference>
<dbReference type="PANTHER" id="PTHR43065:SF42">
    <property type="entry name" value="TWO-COMPONENT SENSOR PPRA"/>
    <property type="match status" value="1"/>
</dbReference>
<keyword evidence="4 7" id="KW-0597">Phosphoprotein</keyword>
<sequence length="835" mass="90139">MAVTGITGMRHNQRALDEFEAGVMPEIARVLELAEKVAQLAAVAPSIADADAHSPSRDDQILVRTLLGEIRRLSGDLPTQAGTRLEASAMLDGIDRDLTSLLALSTERRGLQAVLREHRSALDSVGDRMFHDRALVSREGPTLQAIWGTLVAAHLADEDLQLGRNEADCEALWLHAESTGEARRLPQLAQELRRLTDGDLGVFQLRRRLLRAERSLNTVVQLTRSHATQLGARAGAYVSELRNVSTQRRDAVRAAVSSGTSALLLVSVLSVLAAFISTMYGRRVLRELQSMTRVMTRLADGDVAQPTPAIGRPDEIGELARAFQVFRDHLLEKQRLSQGLQSQGRLLESVFHSMNDGLSVYDAKGQLIVWNQKFATLLPFPPGMLACGPMVNDLNAALPEGARWQAVSEETAARVGPKRIAASAELQLPDGTVLDILSHPMPDGGWVAVCRDLTARRVMELQLRQSQRMEVLGQLTGGVAHDFNNFLSAILGNLELLHQKLNHDARLGGMAARAHKAAESAAGLSRRLLVFARRQPLAVEQVVVGDMLAEMQDLIEYSVGTGIEVRIDEGEAGLSVQADRGQLENAILNLALNSAEAMSGGGTLGIAVEAVADSEQVMPQGDAVVIRVSDTGRGMPAHVQARVLEPFFTTKAPGQGTGLGLSIVDGFVRQCGGALRLSSIEGQGTVAELWLPASRAVAPMREPKLVVKTPDARVLVVEDDDSVRATARDLFEDLGATVHEASSQAQALACMRSDGPFDLVLSDVMLGTQGDGVTLYHELMREWPGQAIALTSGMPPEVHAQREDWPEGVSFVQKPFSRQTLAVLLDEVVSEVVAD</sequence>
<evidence type="ECO:0000259" key="9">
    <source>
        <dbReference type="PROSITE" id="PS50109"/>
    </source>
</evidence>
<dbReference type="Gene3D" id="3.40.50.2300">
    <property type="match status" value="1"/>
</dbReference>
<evidence type="ECO:0000313" key="13">
    <source>
        <dbReference type="Proteomes" id="UP000267464"/>
    </source>
</evidence>
<dbReference type="SMART" id="SM00387">
    <property type="entry name" value="HATPase_c"/>
    <property type="match status" value="1"/>
</dbReference>
<dbReference type="PRINTS" id="PR00344">
    <property type="entry name" value="BCTRLSENSOR"/>
</dbReference>
<evidence type="ECO:0000256" key="8">
    <source>
        <dbReference type="SAM" id="Phobius"/>
    </source>
</evidence>
<dbReference type="InterPro" id="IPR036097">
    <property type="entry name" value="HisK_dim/P_sf"/>
</dbReference>
<dbReference type="InterPro" id="IPR001789">
    <property type="entry name" value="Sig_transdc_resp-reg_receiver"/>
</dbReference>
<dbReference type="AlphaFoldDB" id="A0A3N7JUK7"/>
<comment type="subcellular location">
    <subcellularLocation>
        <location evidence="2">Membrane</location>
    </subcellularLocation>
</comment>
<keyword evidence="6" id="KW-0418">Kinase</keyword>
<dbReference type="InterPro" id="IPR004358">
    <property type="entry name" value="Sig_transdc_His_kin-like_C"/>
</dbReference>
<dbReference type="SUPFAM" id="SSF55874">
    <property type="entry name" value="ATPase domain of HSP90 chaperone/DNA topoisomerase II/histidine kinase"/>
    <property type="match status" value="1"/>
</dbReference>
<dbReference type="SUPFAM" id="SSF47384">
    <property type="entry name" value="Homodimeric domain of signal transducing histidine kinase"/>
    <property type="match status" value="1"/>
</dbReference>
<comment type="caution">
    <text evidence="12">The sequence shown here is derived from an EMBL/GenBank/DDBJ whole genome shotgun (WGS) entry which is preliminary data.</text>
</comment>
<feature type="modified residue" description="4-aspartylphosphate" evidence="7">
    <location>
        <position position="763"/>
    </location>
</feature>
<feature type="transmembrane region" description="Helical" evidence="8">
    <location>
        <begin position="262"/>
        <end position="281"/>
    </location>
</feature>
<dbReference type="CDD" id="cd06225">
    <property type="entry name" value="HAMP"/>
    <property type="match status" value="1"/>
</dbReference>
<keyword evidence="8" id="KW-0812">Transmembrane</keyword>
<evidence type="ECO:0000313" key="12">
    <source>
        <dbReference type="EMBL" id="RQP24579.1"/>
    </source>
</evidence>
<keyword evidence="8" id="KW-1133">Transmembrane helix</keyword>
<feature type="domain" description="HAMP" evidence="11">
    <location>
        <begin position="282"/>
        <end position="335"/>
    </location>
</feature>
<accession>A0A3N7JUK7</accession>
<evidence type="ECO:0000256" key="5">
    <source>
        <dbReference type="ARBA" id="ARBA00022679"/>
    </source>
</evidence>
<dbReference type="SUPFAM" id="SSF52172">
    <property type="entry name" value="CheY-like"/>
    <property type="match status" value="1"/>
</dbReference>
<dbReference type="EMBL" id="QUSW01000003">
    <property type="protein sequence ID" value="RQP24579.1"/>
    <property type="molecule type" value="Genomic_DNA"/>
</dbReference>
<dbReference type="Gene3D" id="6.10.340.10">
    <property type="match status" value="1"/>
</dbReference>
<dbReference type="InterPro" id="IPR003661">
    <property type="entry name" value="HisK_dim/P_dom"/>
</dbReference>
<name>A0A3N7JUK7_9BURK</name>
<dbReference type="InterPro" id="IPR036890">
    <property type="entry name" value="HATPase_C_sf"/>
</dbReference>
<dbReference type="InterPro" id="IPR003594">
    <property type="entry name" value="HATPase_dom"/>
</dbReference>
<dbReference type="Pfam" id="PF02518">
    <property type="entry name" value="HATPase_c"/>
    <property type="match status" value="1"/>
</dbReference>
<dbReference type="OrthoDB" id="8929028at2"/>
<keyword evidence="13" id="KW-1185">Reference proteome</keyword>
<gene>
    <name evidence="12" type="ORF">DZC73_11840</name>
</gene>
<dbReference type="PROSITE" id="PS50110">
    <property type="entry name" value="RESPONSE_REGULATORY"/>
    <property type="match status" value="1"/>
</dbReference>
<dbReference type="CDD" id="cd00082">
    <property type="entry name" value="HisKA"/>
    <property type="match status" value="1"/>
</dbReference>
<dbReference type="Pfam" id="PF12860">
    <property type="entry name" value="PAS_7"/>
    <property type="match status" value="1"/>
</dbReference>
<dbReference type="SUPFAM" id="SSF158472">
    <property type="entry name" value="HAMP domain-like"/>
    <property type="match status" value="1"/>
</dbReference>
<dbReference type="GO" id="GO:0000155">
    <property type="term" value="F:phosphorelay sensor kinase activity"/>
    <property type="evidence" value="ECO:0007669"/>
    <property type="project" value="InterPro"/>
</dbReference>
<dbReference type="SUPFAM" id="SSF55785">
    <property type="entry name" value="PYP-like sensor domain (PAS domain)"/>
    <property type="match status" value="1"/>
</dbReference>
<keyword evidence="8" id="KW-0472">Membrane</keyword>
<dbReference type="Pfam" id="PF00672">
    <property type="entry name" value="HAMP"/>
    <property type="match status" value="1"/>
</dbReference>
<organism evidence="12 13">
    <name type="scientific">Piscinibacter terrae</name>
    <dbReference type="NCBI Taxonomy" id="2496871"/>
    <lineage>
        <taxon>Bacteria</taxon>
        <taxon>Pseudomonadati</taxon>
        <taxon>Pseudomonadota</taxon>
        <taxon>Betaproteobacteria</taxon>
        <taxon>Burkholderiales</taxon>
        <taxon>Sphaerotilaceae</taxon>
        <taxon>Piscinibacter</taxon>
    </lineage>
</organism>
<dbReference type="EC" id="2.7.13.3" evidence="3"/>
<dbReference type="InterPro" id="IPR035965">
    <property type="entry name" value="PAS-like_dom_sf"/>
</dbReference>
<evidence type="ECO:0000256" key="3">
    <source>
        <dbReference type="ARBA" id="ARBA00012438"/>
    </source>
</evidence>
<reference evidence="12 13" key="1">
    <citation type="submission" date="2018-08" db="EMBL/GenBank/DDBJ databases">
        <authorList>
            <person name="Khan S.A."/>
            <person name="Jeon C.O."/>
            <person name="Chun B.H."/>
            <person name="Jeong S.E."/>
        </authorList>
    </citation>
    <scope>NUCLEOTIDE SEQUENCE [LARGE SCALE GENOMIC DNA]</scope>
    <source>
        <strain evidence="12 13">S-16</strain>
    </source>
</reference>
<evidence type="ECO:0000256" key="7">
    <source>
        <dbReference type="PROSITE-ProRule" id="PRU00169"/>
    </source>
</evidence>
<dbReference type="Gene3D" id="3.30.565.10">
    <property type="entry name" value="Histidine kinase-like ATPase, C-terminal domain"/>
    <property type="match status" value="1"/>
</dbReference>
<proteinExistence type="predicted"/>
<keyword evidence="5" id="KW-0808">Transferase</keyword>
<dbReference type="InterPro" id="IPR005467">
    <property type="entry name" value="His_kinase_dom"/>
</dbReference>
<dbReference type="Proteomes" id="UP000267464">
    <property type="component" value="Unassembled WGS sequence"/>
</dbReference>
<dbReference type="PANTHER" id="PTHR43065">
    <property type="entry name" value="SENSOR HISTIDINE KINASE"/>
    <property type="match status" value="1"/>
</dbReference>
<dbReference type="SMART" id="SM00304">
    <property type="entry name" value="HAMP"/>
    <property type="match status" value="1"/>
</dbReference>
<dbReference type="Gene3D" id="3.30.450.20">
    <property type="entry name" value="PAS domain"/>
    <property type="match status" value="1"/>
</dbReference>
<dbReference type="SMART" id="SM00448">
    <property type="entry name" value="REC"/>
    <property type="match status" value="1"/>
</dbReference>
<dbReference type="GO" id="GO:0016020">
    <property type="term" value="C:membrane"/>
    <property type="evidence" value="ECO:0007669"/>
    <property type="project" value="UniProtKB-SubCell"/>
</dbReference>
<feature type="domain" description="Histidine kinase" evidence="9">
    <location>
        <begin position="478"/>
        <end position="695"/>
    </location>
</feature>
<protein>
    <recommendedName>
        <fullName evidence="3">histidine kinase</fullName>
        <ecNumber evidence="3">2.7.13.3</ecNumber>
    </recommendedName>
</protein>
<dbReference type="InterPro" id="IPR011006">
    <property type="entry name" value="CheY-like_superfamily"/>
</dbReference>
<dbReference type="PROSITE" id="PS50885">
    <property type="entry name" value="HAMP"/>
    <property type="match status" value="1"/>
</dbReference>
<evidence type="ECO:0000259" key="10">
    <source>
        <dbReference type="PROSITE" id="PS50110"/>
    </source>
</evidence>
<evidence type="ECO:0000256" key="2">
    <source>
        <dbReference type="ARBA" id="ARBA00004370"/>
    </source>
</evidence>
<evidence type="ECO:0000256" key="4">
    <source>
        <dbReference type="ARBA" id="ARBA00022553"/>
    </source>
</evidence>
<reference evidence="12 13" key="2">
    <citation type="submission" date="2018-12" db="EMBL/GenBank/DDBJ databases">
        <title>Rhizobacter gummiphilus sp. nov., a rubber-degrading bacterium isolated from the soil of a botanical garden in Japan.</title>
        <authorList>
            <person name="Shunsuke S.S."/>
        </authorList>
    </citation>
    <scope>NUCLEOTIDE SEQUENCE [LARGE SCALE GENOMIC DNA]</scope>
    <source>
        <strain evidence="12 13">S-16</strain>
    </source>
</reference>
<evidence type="ECO:0000256" key="6">
    <source>
        <dbReference type="ARBA" id="ARBA00022777"/>
    </source>
</evidence>
<comment type="catalytic activity">
    <reaction evidence="1">
        <text>ATP + protein L-histidine = ADP + protein N-phospho-L-histidine.</text>
        <dbReference type="EC" id="2.7.13.3"/>
    </reaction>
</comment>
<dbReference type="Pfam" id="PF00072">
    <property type="entry name" value="Response_reg"/>
    <property type="match status" value="1"/>
</dbReference>
<feature type="domain" description="Response regulatory" evidence="10">
    <location>
        <begin position="713"/>
        <end position="829"/>
    </location>
</feature>
<evidence type="ECO:0000259" key="11">
    <source>
        <dbReference type="PROSITE" id="PS50885"/>
    </source>
</evidence>
<dbReference type="InterPro" id="IPR003660">
    <property type="entry name" value="HAMP_dom"/>
</dbReference>
<dbReference type="Gene3D" id="1.10.287.130">
    <property type="match status" value="1"/>
</dbReference>
<evidence type="ECO:0000256" key="1">
    <source>
        <dbReference type="ARBA" id="ARBA00000085"/>
    </source>
</evidence>
<dbReference type="PROSITE" id="PS50109">
    <property type="entry name" value="HIS_KIN"/>
    <property type="match status" value="1"/>
</dbReference>